<evidence type="ECO:0000313" key="3">
    <source>
        <dbReference type="Proteomes" id="UP001597115"/>
    </source>
</evidence>
<evidence type="ECO:0000313" key="2">
    <source>
        <dbReference type="EMBL" id="MFD1612067.1"/>
    </source>
</evidence>
<protein>
    <submittedName>
        <fullName evidence="2">Uncharacterized protein</fullName>
    </submittedName>
</protein>
<feature type="transmembrane region" description="Helical" evidence="1">
    <location>
        <begin position="34"/>
        <end position="52"/>
    </location>
</feature>
<evidence type="ECO:0000256" key="1">
    <source>
        <dbReference type="SAM" id="Phobius"/>
    </source>
</evidence>
<comment type="caution">
    <text evidence="2">The sequence shown here is derived from an EMBL/GenBank/DDBJ whole genome shotgun (WGS) entry which is preliminary data.</text>
</comment>
<dbReference type="RefSeq" id="WP_380888729.1">
    <property type="nucleotide sequence ID" value="NZ_JBHUDY010000001.1"/>
</dbReference>
<keyword evidence="1" id="KW-0812">Transmembrane</keyword>
<gene>
    <name evidence="2" type="ORF">ACFSCW_09670</name>
</gene>
<keyword evidence="1" id="KW-1133">Transmembrane helix</keyword>
<proteinExistence type="predicted"/>
<sequence length="110" mass="11521">MATAFEPAPYNPVPDSKAFDRATALAEFRHNMKLISIGAVLMVIGALGYLWLFDALNAVTFVAVALGVFLSVLIGCGLFAAAFFSDKSGVDQQVADASRSALALTPPLAD</sequence>
<name>A0ABW4I3L3_9SPHN</name>
<keyword evidence="3" id="KW-1185">Reference proteome</keyword>
<reference evidence="3" key="1">
    <citation type="journal article" date="2019" name="Int. J. Syst. Evol. Microbiol.">
        <title>The Global Catalogue of Microorganisms (GCM) 10K type strain sequencing project: providing services to taxonomists for standard genome sequencing and annotation.</title>
        <authorList>
            <consortium name="The Broad Institute Genomics Platform"/>
            <consortium name="The Broad Institute Genome Sequencing Center for Infectious Disease"/>
            <person name="Wu L."/>
            <person name="Ma J."/>
        </authorList>
    </citation>
    <scope>NUCLEOTIDE SEQUENCE [LARGE SCALE GENOMIC DNA]</scope>
    <source>
        <strain evidence="3">CGMCC 1.16275</strain>
    </source>
</reference>
<dbReference type="EMBL" id="JBHUDY010000001">
    <property type="protein sequence ID" value="MFD1612067.1"/>
    <property type="molecule type" value="Genomic_DNA"/>
</dbReference>
<dbReference type="Proteomes" id="UP001597115">
    <property type="component" value="Unassembled WGS sequence"/>
</dbReference>
<keyword evidence="1" id="KW-0472">Membrane</keyword>
<feature type="transmembrane region" description="Helical" evidence="1">
    <location>
        <begin position="58"/>
        <end position="84"/>
    </location>
</feature>
<organism evidence="2 3">
    <name type="scientific">Sphingomonas tabacisoli</name>
    <dbReference type="NCBI Taxonomy" id="2249466"/>
    <lineage>
        <taxon>Bacteria</taxon>
        <taxon>Pseudomonadati</taxon>
        <taxon>Pseudomonadota</taxon>
        <taxon>Alphaproteobacteria</taxon>
        <taxon>Sphingomonadales</taxon>
        <taxon>Sphingomonadaceae</taxon>
        <taxon>Sphingomonas</taxon>
    </lineage>
</organism>
<accession>A0ABW4I3L3</accession>